<sequence length="154" mass="16902">MSARSIELRRAHLFPQGLATTLPRHRQGLRFHRTSTPASQHDSTAPYSCCRTVTAACCAIFLSIRPCHRSLSSFSPQDLTYSTIPIASCSSSTQRRAPDALLSAPTAVWAAPFSQHGRGHFLRTPGSHSSHHPAHFCCSSIPFSDARLLFSVRM</sequence>
<organism evidence="1 2">
    <name type="scientific">Pholiota conissans</name>
    <dbReference type="NCBI Taxonomy" id="109636"/>
    <lineage>
        <taxon>Eukaryota</taxon>
        <taxon>Fungi</taxon>
        <taxon>Dikarya</taxon>
        <taxon>Basidiomycota</taxon>
        <taxon>Agaricomycotina</taxon>
        <taxon>Agaricomycetes</taxon>
        <taxon>Agaricomycetidae</taxon>
        <taxon>Agaricales</taxon>
        <taxon>Agaricineae</taxon>
        <taxon>Strophariaceae</taxon>
        <taxon>Pholiota</taxon>
    </lineage>
</organism>
<evidence type="ECO:0000313" key="2">
    <source>
        <dbReference type="Proteomes" id="UP000807469"/>
    </source>
</evidence>
<gene>
    <name evidence="1" type="ORF">BDN70DRAFT_653396</name>
</gene>
<reference evidence="1" key="1">
    <citation type="submission" date="2020-11" db="EMBL/GenBank/DDBJ databases">
        <authorList>
            <consortium name="DOE Joint Genome Institute"/>
            <person name="Ahrendt S."/>
            <person name="Riley R."/>
            <person name="Andreopoulos W."/>
            <person name="Labutti K."/>
            <person name="Pangilinan J."/>
            <person name="Ruiz-Duenas F.J."/>
            <person name="Barrasa J.M."/>
            <person name="Sanchez-Garcia M."/>
            <person name="Camarero S."/>
            <person name="Miyauchi S."/>
            <person name="Serrano A."/>
            <person name="Linde D."/>
            <person name="Babiker R."/>
            <person name="Drula E."/>
            <person name="Ayuso-Fernandez I."/>
            <person name="Pacheco R."/>
            <person name="Padilla G."/>
            <person name="Ferreira P."/>
            <person name="Barriuso J."/>
            <person name="Kellner H."/>
            <person name="Castanera R."/>
            <person name="Alfaro M."/>
            <person name="Ramirez L."/>
            <person name="Pisabarro A.G."/>
            <person name="Kuo A."/>
            <person name="Tritt A."/>
            <person name="Lipzen A."/>
            <person name="He G."/>
            <person name="Yan M."/>
            <person name="Ng V."/>
            <person name="Cullen D."/>
            <person name="Martin F."/>
            <person name="Rosso M.-N."/>
            <person name="Henrissat B."/>
            <person name="Hibbett D."/>
            <person name="Martinez A.T."/>
            <person name="Grigoriev I.V."/>
        </authorList>
    </citation>
    <scope>NUCLEOTIDE SEQUENCE</scope>
    <source>
        <strain evidence="1">CIRM-BRFM 674</strain>
    </source>
</reference>
<dbReference type="Proteomes" id="UP000807469">
    <property type="component" value="Unassembled WGS sequence"/>
</dbReference>
<dbReference type="AlphaFoldDB" id="A0A9P5YJ36"/>
<dbReference type="EMBL" id="MU155850">
    <property type="protein sequence ID" value="KAF9470778.1"/>
    <property type="molecule type" value="Genomic_DNA"/>
</dbReference>
<comment type="caution">
    <text evidence="1">The sequence shown here is derived from an EMBL/GenBank/DDBJ whole genome shotgun (WGS) entry which is preliminary data.</text>
</comment>
<accession>A0A9P5YJ36</accession>
<evidence type="ECO:0000313" key="1">
    <source>
        <dbReference type="EMBL" id="KAF9470778.1"/>
    </source>
</evidence>
<proteinExistence type="predicted"/>
<protein>
    <submittedName>
        <fullName evidence="1">Uncharacterized protein</fullName>
    </submittedName>
</protein>
<name>A0A9P5YJ36_9AGAR</name>
<keyword evidence="2" id="KW-1185">Reference proteome</keyword>